<keyword evidence="3" id="KW-1185">Reference proteome</keyword>
<protein>
    <recommendedName>
        <fullName evidence="1">Methyltransferase FkbM domain-containing protein</fullName>
    </recommendedName>
</protein>
<evidence type="ECO:0000259" key="1">
    <source>
        <dbReference type="Pfam" id="PF05050"/>
    </source>
</evidence>
<accession>A0ABQ2BX86</accession>
<dbReference type="EMBL" id="BMDQ01000001">
    <property type="protein sequence ID" value="GGI57124.1"/>
    <property type="molecule type" value="Genomic_DNA"/>
</dbReference>
<proteinExistence type="predicted"/>
<dbReference type="PANTHER" id="PTHR36973:SF4">
    <property type="entry name" value="NODULATION PROTEIN"/>
    <property type="match status" value="1"/>
</dbReference>
<dbReference type="Proteomes" id="UP000624701">
    <property type="component" value="Unassembled WGS sequence"/>
</dbReference>
<sequence>MSKLKYFFKNLKSQKRKKIFGEHAKGIIYESQNGIIALPIEDLTIGKSLGFKGHWDINEANKIKEKCSEDDIVYVIGTHVGTLLIPLAKKVKQIIGYEANENTHWYAEKNLDLNDTKNVTIYNYAVGNENKEVEFYQSTVNTGGSKIKPIKEAAQYTYDNPKTVKVDMVVLDEHIKQQNLPEPTGFIMDIEGAEYFALQGMQESLKKVKFLYVEYVPHHLENVSNVSKEVFMELILPHFKTASFIKRNKTFSLENESNEFFDYLNELQLNDKAEDILFE</sequence>
<dbReference type="NCBIfam" id="TIGR01444">
    <property type="entry name" value="fkbM_fam"/>
    <property type="match status" value="1"/>
</dbReference>
<comment type="caution">
    <text evidence="2">The sequence shown here is derived from an EMBL/GenBank/DDBJ whole genome shotgun (WGS) entry which is preliminary data.</text>
</comment>
<dbReference type="RefSeq" id="WP_188374004.1">
    <property type="nucleotide sequence ID" value="NZ_BMDQ01000001.1"/>
</dbReference>
<evidence type="ECO:0000313" key="2">
    <source>
        <dbReference type="EMBL" id="GGI57124.1"/>
    </source>
</evidence>
<dbReference type="Gene3D" id="3.40.50.150">
    <property type="entry name" value="Vaccinia Virus protein VP39"/>
    <property type="match status" value="1"/>
</dbReference>
<dbReference type="SUPFAM" id="SSF53335">
    <property type="entry name" value="S-adenosyl-L-methionine-dependent methyltransferases"/>
    <property type="match status" value="1"/>
</dbReference>
<dbReference type="Pfam" id="PF05050">
    <property type="entry name" value="Methyltransf_21"/>
    <property type="match status" value="1"/>
</dbReference>
<dbReference type="InterPro" id="IPR029063">
    <property type="entry name" value="SAM-dependent_MTases_sf"/>
</dbReference>
<reference evidence="3" key="1">
    <citation type="journal article" date="2019" name="Int. J. Syst. Evol. Microbiol.">
        <title>The Global Catalogue of Microorganisms (GCM) 10K type strain sequencing project: providing services to taxonomists for standard genome sequencing and annotation.</title>
        <authorList>
            <consortium name="The Broad Institute Genomics Platform"/>
            <consortium name="The Broad Institute Genome Sequencing Center for Infectious Disease"/>
            <person name="Wu L."/>
            <person name="Ma J."/>
        </authorList>
    </citation>
    <scope>NUCLEOTIDE SEQUENCE [LARGE SCALE GENOMIC DNA]</scope>
    <source>
        <strain evidence="3">CCM 8681</strain>
    </source>
</reference>
<feature type="domain" description="Methyltransferase FkbM" evidence="1">
    <location>
        <begin position="77"/>
        <end position="223"/>
    </location>
</feature>
<organism evidence="2 3">
    <name type="scientific">Winogradskyella haliclonae</name>
    <dbReference type="NCBI Taxonomy" id="2048558"/>
    <lineage>
        <taxon>Bacteria</taxon>
        <taxon>Pseudomonadati</taxon>
        <taxon>Bacteroidota</taxon>
        <taxon>Flavobacteriia</taxon>
        <taxon>Flavobacteriales</taxon>
        <taxon>Flavobacteriaceae</taxon>
        <taxon>Winogradskyella</taxon>
    </lineage>
</organism>
<gene>
    <name evidence="2" type="ORF">GCM10011444_14330</name>
</gene>
<evidence type="ECO:0000313" key="3">
    <source>
        <dbReference type="Proteomes" id="UP000624701"/>
    </source>
</evidence>
<name>A0ABQ2BX86_9FLAO</name>
<dbReference type="PANTHER" id="PTHR36973">
    <property type="entry name" value="SLL1456 PROTEIN-RELATED"/>
    <property type="match status" value="1"/>
</dbReference>
<dbReference type="InterPro" id="IPR053188">
    <property type="entry name" value="FkbM_Methyltransferase"/>
</dbReference>
<dbReference type="InterPro" id="IPR006342">
    <property type="entry name" value="FkbM_mtfrase"/>
</dbReference>